<comment type="similarity">
    <text evidence="2 9 10">Belongs to the acetokinase family.</text>
</comment>
<organism evidence="11 12">
    <name type="scientific">Mariniplasma anaerobium</name>
    <dbReference type="NCBI Taxonomy" id="2735436"/>
    <lineage>
        <taxon>Bacteria</taxon>
        <taxon>Bacillati</taxon>
        <taxon>Mycoplasmatota</taxon>
        <taxon>Mollicutes</taxon>
        <taxon>Acholeplasmatales</taxon>
        <taxon>Acholeplasmataceae</taxon>
        <taxon>Mariniplasma</taxon>
    </lineage>
</organism>
<proteinExistence type="inferred from homology"/>
<dbReference type="PIRSF" id="PIRSF036458">
    <property type="entry name" value="Butyrate_kin"/>
    <property type="match status" value="1"/>
</dbReference>
<dbReference type="NCBIfam" id="NF002834">
    <property type="entry name" value="PRK03011.1-5"/>
    <property type="match status" value="1"/>
</dbReference>
<evidence type="ECO:0000313" key="12">
    <source>
        <dbReference type="Proteomes" id="UP000620133"/>
    </source>
</evidence>
<dbReference type="EC" id="2.7.2.7" evidence="9"/>
<dbReference type="SUPFAM" id="SSF53067">
    <property type="entry name" value="Actin-like ATPase domain"/>
    <property type="match status" value="2"/>
</dbReference>
<dbReference type="GO" id="GO:0006083">
    <property type="term" value="P:acetate metabolic process"/>
    <property type="evidence" value="ECO:0007669"/>
    <property type="project" value="TreeGrafter"/>
</dbReference>
<dbReference type="EMBL" id="AP024412">
    <property type="protein sequence ID" value="BCR36769.1"/>
    <property type="molecule type" value="Genomic_DNA"/>
</dbReference>
<dbReference type="CDD" id="cd24011">
    <property type="entry name" value="ASKHA_NBD_BK"/>
    <property type="match status" value="1"/>
</dbReference>
<evidence type="ECO:0000256" key="6">
    <source>
        <dbReference type="ARBA" id="ARBA00022777"/>
    </source>
</evidence>
<keyword evidence="3 9" id="KW-0963">Cytoplasm</keyword>
<keyword evidence="4 9" id="KW-0808">Transferase</keyword>
<evidence type="ECO:0000256" key="3">
    <source>
        <dbReference type="ARBA" id="ARBA00022490"/>
    </source>
</evidence>
<dbReference type="KEGG" id="manr:MPAN_016620"/>
<evidence type="ECO:0000256" key="4">
    <source>
        <dbReference type="ARBA" id="ARBA00022679"/>
    </source>
</evidence>
<dbReference type="RefSeq" id="WP_231756769.1">
    <property type="nucleotide sequence ID" value="NZ_AP024412.1"/>
</dbReference>
<evidence type="ECO:0000256" key="1">
    <source>
        <dbReference type="ARBA" id="ARBA00004496"/>
    </source>
</evidence>
<dbReference type="InterPro" id="IPR000890">
    <property type="entry name" value="Aliphatic_acid_kin_short-chain"/>
</dbReference>
<evidence type="ECO:0000313" key="11">
    <source>
        <dbReference type="EMBL" id="BCR36769.1"/>
    </source>
</evidence>
<keyword evidence="5 9" id="KW-0547">Nucleotide-binding</keyword>
<keyword evidence="6 9" id="KW-0418">Kinase</keyword>
<dbReference type="NCBIfam" id="TIGR02707">
    <property type="entry name" value="butyr_kinase"/>
    <property type="match status" value="1"/>
</dbReference>
<accession>A0A7U9TIK3</accession>
<dbReference type="HAMAP" id="MF_00542">
    <property type="entry name" value="Butyrate_kinase"/>
    <property type="match status" value="1"/>
</dbReference>
<name>A0A7U9TIK3_9MOLU</name>
<dbReference type="Proteomes" id="UP000620133">
    <property type="component" value="Chromosome"/>
</dbReference>
<keyword evidence="7 9" id="KW-0067">ATP-binding</keyword>
<dbReference type="InterPro" id="IPR043129">
    <property type="entry name" value="ATPase_NBD"/>
</dbReference>
<comment type="catalytic activity">
    <reaction evidence="8 9">
        <text>butanoate + ATP = butanoyl phosphate + ADP</text>
        <dbReference type="Rhea" id="RHEA:13585"/>
        <dbReference type="ChEBI" id="CHEBI:17968"/>
        <dbReference type="ChEBI" id="CHEBI:30616"/>
        <dbReference type="ChEBI" id="CHEBI:58079"/>
        <dbReference type="ChEBI" id="CHEBI:456216"/>
        <dbReference type="EC" id="2.7.2.7"/>
    </reaction>
</comment>
<evidence type="ECO:0000256" key="8">
    <source>
        <dbReference type="ARBA" id="ARBA00048596"/>
    </source>
</evidence>
<dbReference type="AlphaFoldDB" id="A0A7U9TIK3"/>
<dbReference type="PANTHER" id="PTHR21060">
    <property type="entry name" value="ACETATE KINASE"/>
    <property type="match status" value="1"/>
</dbReference>
<dbReference type="Pfam" id="PF00871">
    <property type="entry name" value="Acetate_kinase"/>
    <property type="match status" value="1"/>
</dbReference>
<evidence type="ECO:0000256" key="5">
    <source>
        <dbReference type="ARBA" id="ARBA00022741"/>
    </source>
</evidence>
<dbReference type="GO" id="GO:0047761">
    <property type="term" value="F:butyrate kinase activity"/>
    <property type="evidence" value="ECO:0007669"/>
    <property type="project" value="UniProtKB-UniRule"/>
</dbReference>
<dbReference type="GO" id="GO:0005737">
    <property type="term" value="C:cytoplasm"/>
    <property type="evidence" value="ECO:0007669"/>
    <property type="project" value="UniProtKB-SubCell"/>
</dbReference>
<evidence type="ECO:0000256" key="7">
    <source>
        <dbReference type="ARBA" id="ARBA00022840"/>
    </source>
</evidence>
<protein>
    <recommendedName>
        <fullName evidence="9">Probable butyrate kinase</fullName>
        <shortName evidence="9">BK</shortName>
        <ecNumber evidence="9">2.7.2.7</ecNumber>
    </recommendedName>
    <alternativeName>
        <fullName evidence="9">Branched-chain carboxylic acid kinase</fullName>
    </alternativeName>
</protein>
<keyword evidence="12" id="KW-1185">Reference proteome</keyword>
<dbReference type="InterPro" id="IPR023865">
    <property type="entry name" value="Aliphatic_acid_kinase_CS"/>
</dbReference>
<gene>
    <name evidence="9 11" type="primary">buk</name>
    <name evidence="11" type="ORF">MPAN_016620</name>
</gene>
<sequence>MKHLILAINPGSTSTKLAVYKDEELVSEFKINHETEEIMKYKHIIDQYKFREQIILDFLNKEHIDLSTFSAIVGRGGMLKPIESGTYEVNDLMIQDMMEAKRGEHASNLGCILARNLGKPYGIPAYVVDPVAVDEMDDHYRYSGFPELQRRSLFHALNHKAVARKRAKDLGKKYEDLNLIIAHLGGGISVASHKKGKVIDVNNALDGDGPMSPERSGSVPMGPLYNMCFSGKYTLEEIKRKNYGKGGLVAYLGTNDGKEIQDRIKNGDEKAKFIHEVMCYQIAKEIGIQATVLEGRVDEIILTGGLAYDKLLVEIVTPRVQFIAPVVVYAGENEMESLALGALRVLTKEEKPKQYI</sequence>
<evidence type="ECO:0000256" key="2">
    <source>
        <dbReference type="ARBA" id="ARBA00008748"/>
    </source>
</evidence>
<dbReference type="InterPro" id="IPR011245">
    <property type="entry name" value="Butyrate_kin"/>
</dbReference>
<reference evidence="11" key="1">
    <citation type="submission" date="2021-01" db="EMBL/GenBank/DDBJ databases">
        <title>Draft genome sequence of Acholeplasmataceae bacterium strain Mahy22.</title>
        <authorList>
            <person name="Watanabe M."/>
            <person name="Kojima H."/>
            <person name="Fukui M."/>
        </authorList>
    </citation>
    <scope>NUCLEOTIDE SEQUENCE</scope>
    <source>
        <strain evidence="11">Mahy22</strain>
    </source>
</reference>
<dbReference type="PROSITE" id="PS01075">
    <property type="entry name" value="ACETATE_KINASE_1"/>
    <property type="match status" value="1"/>
</dbReference>
<evidence type="ECO:0000256" key="9">
    <source>
        <dbReference type="HAMAP-Rule" id="MF_00542"/>
    </source>
</evidence>
<dbReference type="PRINTS" id="PR00471">
    <property type="entry name" value="ACETATEKNASE"/>
</dbReference>
<comment type="subcellular location">
    <subcellularLocation>
        <location evidence="1 9">Cytoplasm</location>
    </subcellularLocation>
</comment>
<evidence type="ECO:0000256" key="10">
    <source>
        <dbReference type="RuleBase" id="RU003835"/>
    </source>
</evidence>
<dbReference type="PANTHER" id="PTHR21060:SF3">
    <property type="entry name" value="BUTYRATE KINASE 2-RELATED"/>
    <property type="match status" value="1"/>
</dbReference>
<dbReference type="GO" id="GO:0008776">
    <property type="term" value="F:acetate kinase activity"/>
    <property type="evidence" value="ECO:0007669"/>
    <property type="project" value="TreeGrafter"/>
</dbReference>
<dbReference type="Gene3D" id="3.30.420.40">
    <property type="match status" value="2"/>
</dbReference>
<dbReference type="GO" id="GO:0005524">
    <property type="term" value="F:ATP binding"/>
    <property type="evidence" value="ECO:0007669"/>
    <property type="project" value="UniProtKB-KW"/>
</dbReference>